<feature type="region of interest" description="Disordered" evidence="1">
    <location>
        <begin position="85"/>
        <end position="154"/>
    </location>
</feature>
<proteinExistence type="predicted"/>
<protein>
    <submittedName>
        <fullName evidence="2">Uncharacterized protein</fullName>
    </submittedName>
</protein>
<feature type="compositionally biased region" description="Acidic residues" evidence="1">
    <location>
        <begin position="119"/>
        <end position="140"/>
    </location>
</feature>
<organism evidence="2">
    <name type="scientific">Myoviridae sp. ctyhJ29</name>
    <dbReference type="NCBI Taxonomy" id="2827719"/>
    <lineage>
        <taxon>Viruses</taxon>
        <taxon>Duplodnaviria</taxon>
        <taxon>Heunggongvirae</taxon>
        <taxon>Uroviricota</taxon>
        <taxon>Caudoviricetes</taxon>
    </lineage>
</organism>
<dbReference type="EMBL" id="BK032588">
    <property type="protein sequence ID" value="DAF49797.1"/>
    <property type="molecule type" value="Genomic_DNA"/>
</dbReference>
<reference evidence="2" key="1">
    <citation type="journal article" date="2021" name="Proc. Natl. Acad. Sci. U.S.A.">
        <title>A Catalog of Tens of Thousands of Viruses from Human Metagenomes Reveals Hidden Associations with Chronic Diseases.</title>
        <authorList>
            <person name="Tisza M.J."/>
            <person name="Buck C.B."/>
        </authorList>
    </citation>
    <scope>NUCLEOTIDE SEQUENCE</scope>
    <source>
        <strain evidence="2">CtyhJ29</strain>
    </source>
</reference>
<sequence length="154" mass="16827">MNDIIATIKLALGEVGFYDPLSGIHLSIGNPVAYVRAGINTFQLQASVRSGRLILVEGSLGNPPPEPISYVPRIAAEPRVIPGEENIVPEPVVEETKPVETVPEVTEEEKEAVRKEMEESAAESTEEESVDEEAAEESSDDSEKEKKSKKKKKK</sequence>
<accession>A0A8S5SFK4</accession>
<evidence type="ECO:0000313" key="2">
    <source>
        <dbReference type="EMBL" id="DAF49797.1"/>
    </source>
</evidence>
<evidence type="ECO:0000256" key="1">
    <source>
        <dbReference type="SAM" id="MobiDB-lite"/>
    </source>
</evidence>
<name>A0A8S5SFK4_9CAUD</name>